<reference evidence="2" key="1">
    <citation type="submission" date="2022-11" db="UniProtKB">
        <authorList>
            <consortium name="WormBaseParasite"/>
        </authorList>
    </citation>
    <scope>IDENTIFICATION</scope>
</reference>
<protein>
    <submittedName>
        <fullName evidence="2">Uncharacterized protein</fullName>
    </submittedName>
</protein>
<keyword evidence="1" id="KW-1185">Reference proteome</keyword>
<accession>A0A914Y7M7</accession>
<dbReference type="AlphaFoldDB" id="A0A914Y7M7"/>
<dbReference type="Proteomes" id="UP000887577">
    <property type="component" value="Unplaced"/>
</dbReference>
<sequence>MVVTVDDHHRRATAAGQALFLALEVDAAVRGRFTVLDAQLLLAMAHDVLGAIEPAADVGADGHVVAAHLLGLEHRVEAGDLVGPHRRQVQVLGHAGDQFVGQPALVLLLGRMQALQHGRALAVRRELGQPVIDVSAGLVAQHHHRVDVARRLEITCRFIGRPQRNA</sequence>
<proteinExistence type="predicted"/>
<evidence type="ECO:0000313" key="1">
    <source>
        <dbReference type="Proteomes" id="UP000887577"/>
    </source>
</evidence>
<evidence type="ECO:0000313" key="2">
    <source>
        <dbReference type="WBParaSite" id="PSU_v2.g13612.t1"/>
    </source>
</evidence>
<dbReference type="WBParaSite" id="PSU_v2.g13612.t1">
    <property type="protein sequence ID" value="PSU_v2.g13612.t1"/>
    <property type="gene ID" value="PSU_v2.g13612"/>
</dbReference>
<organism evidence="1 2">
    <name type="scientific">Panagrolaimus superbus</name>
    <dbReference type="NCBI Taxonomy" id="310955"/>
    <lineage>
        <taxon>Eukaryota</taxon>
        <taxon>Metazoa</taxon>
        <taxon>Ecdysozoa</taxon>
        <taxon>Nematoda</taxon>
        <taxon>Chromadorea</taxon>
        <taxon>Rhabditida</taxon>
        <taxon>Tylenchina</taxon>
        <taxon>Panagrolaimomorpha</taxon>
        <taxon>Panagrolaimoidea</taxon>
        <taxon>Panagrolaimidae</taxon>
        <taxon>Panagrolaimus</taxon>
    </lineage>
</organism>
<name>A0A914Y7M7_9BILA</name>